<name>A0AAV7E854_ARIFI</name>
<dbReference type="InterPro" id="IPR002109">
    <property type="entry name" value="Glutaredoxin"/>
</dbReference>
<dbReference type="PANTHER" id="PTHR45669">
    <property type="entry name" value="GLUTAREDOXIN DOMAIN-CONTAINING CYSTEINE-RICH PROTEIN CG12206-RELATED"/>
    <property type="match status" value="1"/>
</dbReference>
<reference evidence="4 5" key="1">
    <citation type="submission" date="2021-07" db="EMBL/GenBank/DDBJ databases">
        <title>The Aristolochia fimbriata genome: insights into angiosperm evolution, floral development and chemical biosynthesis.</title>
        <authorList>
            <person name="Jiao Y."/>
        </authorList>
    </citation>
    <scope>NUCLEOTIDE SEQUENCE [LARGE SCALE GENOMIC DNA]</scope>
    <source>
        <strain evidence="4">IBCAS-2021</strain>
        <tissue evidence="4">Leaf</tissue>
    </source>
</reference>
<keyword evidence="2" id="KW-0472">Membrane</keyword>
<keyword evidence="5" id="KW-1185">Reference proteome</keyword>
<dbReference type="PROSITE" id="PS51354">
    <property type="entry name" value="GLUTAREDOXIN_2"/>
    <property type="match status" value="1"/>
</dbReference>
<feature type="transmembrane region" description="Helical" evidence="2">
    <location>
        <begin position="49"/>
        <end position="70"/>
    </location>
</feature>
<evidence type="ECO:0000259" key="3">
    <source>
        <dbReference type="Pfam" id="PF00462"/>
    </source>
</evidence>
<evidence type="ECO:0000313" key="5">
    <source>
        <dbReference type="Proteomes" id="UP000825729"/>
    </source>
</evidence>
<dbReference type="InterPro" id="IPR036249">
    <property type="entry name" value="Thioredoxin-like_sf"/>
</dbReference>
<dbReference type="AlphaFoldDB" id="A0AAV7E854"/>
<feature type="domain" description="Glutaredoxin" evidence="3">
    <location>
        <begin position="374"/>
        <end position="440"/>
    </location>
</feature>
<gene>
    <name evidence="4" type="ORF">H6P81_015022</name>
</gene>
<sequence>MKIKKKGLENFLGFFLAGVISDARATVRETKQRGRERFVKAGRRRKIFIPYAVIFVVFFTLPTVSLPSFIDRQTGIASRLRLPSASCQTPFRIPSNQKGGLKALSLSRGKGTIEPIVDRPIPESVFRFPRQILMGCTASRDYSIQSTASAGIIPRALSLPTPLVHHLPLRRGDSHHLVSLTSSTYGSLDIEPVPDDSPAVPAKALDRIEATSAAEPHVIDAWELMADLDDSSPKKQVQTVQRSYTFQPRRDFQNADSSVEEFGKKGNGRFGCSERLRGFKRMCDSETQLPNYSMPLWKHLTEEKLLADLDPSVASTLRRTVSSRQCNNYSFQSKPISTCSPPPNPSKTNAAPTTVKVSPFESKAELPGTENRIVLYFTSLRGIRRTYEDCCAVRTIFAGFRVPVDERDISMDSTYRKELQSVLGQKTVSLPQVFIRGKHIGGAEEMKQLHETGELAKLLQGFPVRRPGFACESCADVRFVPCPNCNGSRKIFIEEEGQLRRCPECNENGLVRCPYCCC</sequence>
<evidence type="ECO:0000313" key="4">
    <source>
        <dbReference type="EMBL" id="KAG9443682.1"/>
    </source>
</evidence>
<accession>A0AAV7E854</accession>
<dbReference type="Gene3D" id="3.40.30.10">
    <property type="entry name" value="Glutaredoxin"/>
    <property type="match status" value="1"/>
</dbReference>
<keyword evidence="2" id="KW-0812">Transmembrane</keyword>
<dbReference type="CDD" id="cd03031">
    <property type="entry name" value="GRX_GRX_like"/>
    <property type="match status" value="1"/>
</dbReference>
<dbReference type="PANTHER" id="PTHR45669:SF18">
    <property type="entry name" value="GLUTAREDOXIN FAMILY PROTEIN"/>
    <property type="match status" value="1"/>
</dbReference>
<feature type="region of interest" description="Disordered" evidence="1">
    <location>
        <begin position="333"/>
        <end position="353"/>
    </location>
</feature>
<dbReference type="Pfam" id="PF00462">
    <property type="entry name" value="Glutaredoxin"/>
    <property type="match status" value="1"/>
</dbReference>
<evidence type="ECO:0000256" key="2">
    <source>
        <dbReference type="SAM" id="Phobius"/>
    </source>
</evidence>
<dbReference type="EMBL" id="JAINDJ010000006">
    <property type="protein sequence ID" value="KAG9443682.1"/>
    <property type="molecule type" value="Genomic_DNA"/>
</dbReference>
<dbReference type="Proteomes" id="UP000825729">
    <property type="component" value="Unassembled WGS sequence"/>
</dbReference>
<protein>
    <recommendedName>
        <fullName evidence="3">Glutaredoxin domain-containing protein</fullName>
    </recommendedName>
</protein>
<organism evidence="4 5">
    <name type="scientific">Aristolochia fimbriata</name>
    <name type="common">White veined hardy Dutchman's pipe vine</name>
    <dbReference type="NCBI Taxonomy" id="158543"/>
    <lineage>
        <taxon>Eukaryota</taxon>
        <taxon>Viridiplantae</taxon>
        <taxon>Streptophyta</taxon>
        <taxon>Embryophyta</taxon>
        <taxon>Tracheophyta</taxon>
        <taxon>Spermatophyta</taxon>
        <taxon>Magnoliopsida</taxon>
        <taxon>Magnoliidae</taxon>
        <taxon>Piperales</taxon>
        <taxon>Aristolochiaceae</taxon>
        <taxon>Aristolochia</taxon>
    </lineage>
</organism>
<comment type="caution">
    <text evidence="4">The sequence shown here is derived from an EMBL/GenBank/DDBJ whole genome shotgun (WGS) entry which is preliminary data.</text>
</comment>
<keyword evidence="2" id="KW-1133">Transmembrane helix</keyword>
<proteinExistence type="predicted"/>
<dbReference type="Pfam" id="PF23733">
    <property type="entry name" value="GRXCR1-2_C"/>
    <property type="match status" value="1"/>
</dbReference>
<dbReference type="SUPFAM" id="SSF52833">
    <property type="entry name" value="Thioredoxin-like"/>
    <property type="match status" value="1"/>
</dbReference>
<evidence type="ECO:0000256" key="1">
    <source>
        <dbReference type="SAM" id="MobiDB-lite"/>
    </source>
</evidence>